<protein>
    <submittedName>
        <fullName evidence="9">Murein L,D-transpeptidase YcbB/YkuD</fullName>
    </submittedName>
</protein>
<evidence type="ECO:0000313" key="9">
    <source>
        <dbReference type="EMBL" id="SIQ60914.1"/>
    </source>
</evidence>
<evidence type="ECO:0000256" key="5">
    <source>
        <dbReference type="ARBA" id="ARBA00022984"/>
    </source>
</evidence>
<dbReference type="Pfam" id="PF03734">
    <property type="entry name" value="YkuD"/>
    <property type="match status" value="1"/>
</dbReference>
<sequence length="576" mass="64175">MRETKRPDKGAIVNRAARIRQLIGRVLQLLALAVCVAGGSATAALFGEPDGDAVRQALRERVVALRTNGELRPGGGEIAARRLIPDFYASRDYAPVWSSPGRRRALLRAVDDSVSHGLDPADYQFDLLRSHADDGLRDAGRLADRDLLFTEALVRLVYHLRFGKVDPHELYEGWNFSRSLGAVEPVQALEALVGVEALGAAIELYAPRLEAYRQLRAALLAYRAIEVVGGWPSLPGGPTLRPGDRDPRVPTLRERLRASGDQLSPPPSDRELFDDALRDAVVVFQTRHGLEPDGAVGRKTVAALQVDVGRRIDQIRVNLERLRWIAQDVAGDYLLVNIAGFNARLYLDGKLAWQSRVVVGRPYRKTPAFRAEMQYLVLNPEWVLPPTILKEDVLPKVARDRGYLAENDMRVVTNAGREIDPGEVDWTRYGRGGFPYQIVQAAGPDNPLGRVKFMLPNPYSVYLHDTPAKKLFQRSERAYSSGCIRLERPMELAVLLLDDPAQWSAEALEAEIAKGETRNVQIGRRVPVMILYHTTEVGEDGRTYFHPDLYDQDAAVLEALGRPFRFSAVGRTRPGR</sequence>
<dbReference type="SUPFAM" id="SSF141523">
    <property type="entry name" value="L,D-transpeptidase catalytic domain-like"/>
    <property type="match status" value="1"/>
</dbReference>
<keyword evidence="3" id="KW-0808">Transferase</keyword>
<dbReference type="Proteomes" id="UP000186819">
    <property type="component" value="Unassembled WGS sequence"/>
</dbReference>
<evidence type="ECO:0000256" key="4">
    <source>
        <dbReference type="ARBA" id="ARBA00022960"/>
    </source>
</evidence>
<dbReference type="InterPro" id="IPR002477">
    <property type="entry name" value="Peptidoglycan-bd-like"/>
</dbReference>
<dbReference type="EMBL" id="FTMD01000005">
    <property type="protein sequence ID" value="SIQ60914.1"/>
    <property type="molecule type" value="Genomic_DNA"/>
</dbReference>
<organism evidence="9 10">
    <name type="scientific">Aromatoleum tolulyticum</name>
    <dbReference type="NCBI Taxonomy" id="34027"/>
    <lineage>
        <taxon>Bacteria</taxon>
        <taxon>Pseudomonadati</taxon>
        <taxon>Pseudomonadota</taxon>
        <taxon>Betaproteobacteria</taxon>
        <taxon>Rhodocyclales</taxon>
        <taxon>Rhodocyclaceae</taxon>
        <taxon>Aromatoleum</taxon>
    </lineage>
</organism>
<evidence type="ECO:0000256" key="2">
    <source>
        <dbReference type="ARBA" id="ARBA00005992"/>
    </source>
</evidence>
<proteinExistence type="inferred from homology"/>
<gene>
    <name evidence="9" type="ORF">SAMN05421829_105231</name>
</gene>
<dbReference type="Gene3D" id="2.40.440.10">
    <property type="entry name" value="L,D-transpeptidase catalytic domain-like"/>
    <property type="match status" value="1"/>
</dbReference>
<dbReference type="GO" id="GO:0016740">
    <property type="term" value="F:transferase activity"/>
    <property type="evidence" value="ECO:0007669"/>
    <property type="project" value="UniProtKB-KW"/>
</dbReference>
<dbReference type="InterPro" id="IPR005490">
    <property type="entry name" value="LD_TPept_cat_dom"/>
</dbReference>
<evidence type="ECO:0000256" key="3">
    <source>
        <dbReference type="ARBA" id="ARBA00022679"/>
    </source>
</evidence>
<dbReference type="GO" id="GO:0071555">
    <property type="term" value="P:cell wall organization"/>
    <property type="evidence" value="ECO:0007669"/>
    <property type="project" value="UniProtKB-UniRule"/>
</dbReference>
<dbReference type="InterPro" id="IPR036365">
    <property type="entry name" value="PGBD-like_sf"/>
</dbReference>
<feature type="domain" description="L,D-TPase catalytic" evidence="8">
    <location>
        <begin position="332"/>
        <end position="529"/>
    </location>
</feature>
<evidence type="ECO:0000256" key="6">
    <source>
        <dbReference type="ARBA" id="ARBA00023316"/>
    </source>
</evidence>
<keyword evidence="10" id="KW-1185">Reference proteome</keyword>
<keyword evidence="4 7" id="KW-0133">Cell shape</keyword>
<dbReference type="Gene3D" id="1.10.101.10">
    <property type="entry name" value="PGBD-like superfamily/PGBD"/>
    <property type="match status" value="1"/>
</dbReference>
<evidence type="ECO:0000256" key="7">
    <source>
        <dbReference type="PROSITE-ProRule" id="PRU01373"/>
    </source>
</evidence>
<dbReference type="InterPro" id="IPR045380">
    <property type="entry name" value="LD_TPept_scaffold_dom"/>
</dbReference>
<dbReference type="PANTHER" id="PTHR41533">
    <property type="entry name" value="L,D-TRANSPEPTIDASE HI_1667-RELATED"/>
    <property type="match status" value="1"/>
</dbReference>
<name>A0A1N6U5P2_9RHOO</name>
<keyword evidence="5 7" id="KW-0573">Peptidoglycan synthesis</keyword>
<dbReference type="STRING" id="34027.SAMN05421829_105231"/>
<dbReference type="PANTHER" id="PTHR41533:SF2">
    <property type="entry name" value="BLR7131 PROTEIN"/>
    <property type="match status" value="1"/>
</dbReference>
<comment type="pathway">
    <text evidence="1 7">Cell wall biogenesis; peptidoglycan biosynthesis.</text>
</comment>
<dbReference type="InterPro" id="IPR038063">
    <property type="entry name" value="Transpep_catalytic_dom"/>
</dbReference>
<dbReference type="Pfam" id="PF20142">
    <property type="entry name" value="Scaffold"/>
    <property type="match status" value="1"/>
</dbReference>
<dbReference type="InterPro" id="IPR036366">
    <property type="entry name" value="PGBDSf"/>
</dbReference>
<dbReference type="PROSITE" id="PS52029">
    <property type="entry name" value="LD_TPASE"/>
    <property type="match status" value="1"/>
</dbReference>
<accession>A0A1N6U5P2</accession>
<dbReference type="SUPFAM" id="SSF47090">
    <property type="entry name" value="PGBD-like"/>
    <property type="match status" value="1"/>
</dbReference>
<dbReference type="GO" id="GO:0009252">
    <property type="term" value="P:peptidoglycan biosynthetic process"/>
    <property type="evidence" value="ECO:0007669"/>
    <property type="project" value="UniProtKB-UniPathway"/>
</dbReference>
<keyword evidence="6 7" id="KW-0961">Cell wall biogenesis/degradation</keyword>
<dbReference type="AlphaFoldDB" id="A0A1N6U5P2"/>
<feature type="active site" description="Proton donor/acceptor" evidence="7">
    <location>
        <position position="464"/>
    </location>
</feature>
<comment type="similarity">
    <text evidence="2">Belongs to the YkuD family.</text>
</comment>
<feature type="active site" description="Nucleophile" evidence="7">
    <location>
        <position position="483"/>
    </location>
</feature>
<dbReference type="InterPro" id="IPR052905">
    <property type="entry name" value="LD-transpeptidase_YkuD-like"/>
</dbReference>
<dbReference type="UniPathway" id="UPA00219"/>
<dbReference type="GO" id="GO:0004180">
    <property type="term" value="F:carboxypeptidase activity"/>
    <property type="evidence" value="ECO:0007669"/>
    <property type="project" value="UniProtKB-ARBA"/>
</dbReference>
<dbReference type="OrthoDB" id="9778545at2"/>
<evidence type="ECO:0000259" key="8">
    <source>
        <dbReference type="PROSITE" id="PS52029"/>
    </source>
</evidence>
<evidence type="ECO:0000313" key="10">
    <source>
        <dbReference type="Proteomes" id="UP000186819"/>
    </source>
</evidence>
<reference evidence="10" key="1">
    <citation type="submission" date="2017-01" db="EMBL/GenBank/DDBJ databases">
        <authorList>
            <person name="Varghese N."/>
            <person name="Submissions S."/>
        </authorList>
    </citation>
    <scope>NUCLEOTIDE SEQUENCE [LARGE SCALE GENOMIC DNA]</scope>
    <source>
        <strain evidence="10">ATCC 51758</strain>
    </source>
</reference>
<dbReference type="GO" id="GO:0008360">
    <property type="term" value="P:regulation of cell shape"/>
    <property type="evidence" value="ECO:0007669"/>
    <property type="project" value="UniProtKB-UniRule"/>
</dbReference>
<dbReference type="CDD" id="cd16913">
    <property type="entry name" value="YkuD_like"/>
    <property type="match status" value="1"/>
</dbReference>
<evidence type="ECO:0000256" key="1">
    <source>
        <dbReference type="ARBA" id="ARBA00004752"/>
    </source>
</evidence>
<dbReference type="Pfam" id="PF01471">
    <property type="entry name" value="PG_binding_1"/>
    <property type="match status" value="1"/>
</dbReference>